<keyword evidence="4" id="KW-1185">Reference proteome</keyword>
<dbReference type="AlphaFoldDB" id="A0A9E7NAR4"/>
<accession>A0A9E7NAR4</accession>
<dbReference type="InterPro" id="IPR055767">
    <property type="entry name" value="DUF7343"/>
</dbReference>
<reference evidence="3" key="1">
    <citation type="submission" date="2022-06" db="EMBL/GenBank/DDBJ databases">
        <title>Diverse halophilic archaea isolated from saline environments.</title>
        <authorList>
            <person name="Cui H.-L."/>
        </authorList>
    </citation>
    <scope>NUCLEOTIDE SEQUENCE</scope>
    <source>
        <strain evidence="3">WLHS1</strain>
    </source>
</reference>
<feature type="region of interest" description="Disordered" evidence="1">
    <location>
        <begin position="14"/>
        <end position="56"/>
    </location>
</feature>
<feature type="domain" description="DUF7343" evidence="2">
    <location>
        <begin position="72"/>
        <end position="129"/>
    </location>
</feature>
<organism evidence="3 4">
    <name type="scientific">Natronosalvus rutilus</name>
    <dbReference type="NCBI Taxonomy" id="2953753"/>
    <lineage>
        <taxon>Archaea</taxon>
        <taxon>Methanobacteriati</taxon>
        <taxon>Methanobacteriota</taxon>
        <taxon>Stenosarchaea group</taxon>
        <taxon>Halobacteria</taxon>
        <taxon>Halobacteriales</taxon>
        <taxon>Natrialbaceae</taxon>
        <taxon>Natronosalvus</taxon>
    </lineage>
</organism>
<dbReference type="EMBL" id="CP100355">
    <property type="protein sequence ID" value="UTF53435.1"/>
    <property type="molecule type" value="Genomic_DNA"/>
</dbReference>
<name>A0A9E7NAR4_9EURY</name>
<evidence type="ECO:0000259" key="2">
    <source>
        <dbReference type="Pfam" id="PF24034"/>
    </source>
</evidence>
<evidence type="ECO:0000256" key="1">
    <source>
        <dbReference type="SAM" id="MobiDB-lite"/>
    </source>
</evidence>
<gene>
    <name evidence="3" type="ORF">NGM29_16960</name>
</gene>
<dbReference type="KEGG" id="sawl:NGM29_16960"/>
<dbReference type="GeneID" id="73291772"/>
<sequence>MVFNSLRDRLSSLFGSETADAESVDGQSASGTPSDPDATPEEPTTGPAARENKETLSYAEQVEYGASDREIADEDKVLRLLVKRGGRVDETTILEETGWKESHLSRVVEEMEDDNQVSAITVGRKRVICRRGFEPKGYRSHLNE</sequence>
<evidence type="ECO:0000313" key="4">
    <source>
        <dbReference type="Proteomes" id="UP001056855"/>
    </source>
</evidence>
<dbReference type="RefSeq" id="WP_254157897.1">
    <property type="nucleotide sequence ID" value="NZ_CP100355.1"/>
</dbReference>
<dbReference type="Pfam" id="PF24034">
    <property type="entry name" value="DUF7343"/>
    <property type="match status" value="1"/>
</dbReference>
<protein>
    <recommendedName>
        <fullName evidence="2">DUF7343 domain-containing protein</fullName>
    </recommendedName>
</protein>
<dbReference type="Proteomes" id="UP001056855">
    <property type="component" value="Chromosome"/>
</dbReference>
<evidence type="ECO:0000313" key="3">
    <source>
        <dbReference type="EMBL" id="UTF53435.1"/>
    </source>
</evidence>
<proteinExistence type="predicted"/>